<dbReference type="AlphaFoldDB" id="A0A3F3I8T6"/>
<evidence type="ECO:0008006" key="2">
    <source>
        <dbReference type="Google" id="ProtNLM"/>
    </source>
</evidence>
<evidence type="ECO:0000313" key="1">
    <source>
        <dbReference type="EMBL" id="OEH95575.1"/>
    </source>
</evidence>
<gene>
    <name evidence="1" type="ORF">BH006_06895</name>
</gene>
<organism evidence="1">
    <name type="scientific">Salmonella enterica</name>
    <name type="common">Salmonella choleraesuis</name>
    <dbReference type="NCBI Taxonomy" id="28901"/>
    <lineage>
        <taxon>Bacteria</taxon>
        <taxon>Pseudomonadati</taxon>
        <taxon>Pseudomonadota</taxon>
        <taxon>Gammaproteobacteria</taxon>
        <taxon>Enterobacterales</taxon>
        <taxon>Enterobacteriaceae</taxon>
        <taxon>Salmonella</taxon>
    </lineage>
</organism>
<protein>
    <recommendedName>
        <fullName evidence="2">Type VI secretion system tube protein Hcp</fullName>
    </recommendedName>
</protein>
<dbReference type="Proteomes" id="UP000852880">
    <property type="component" value="Unassembled WGS sequence"/>
</dbReference>
<dbReference type="RefSeq" id="WP_069721861.1">
    <property type="nucleotide sequence ID" value="NZ_MJEL01000054.1"/>
</dbReference>
<name>A0A3F3I8T6_SALER</name>
<accession>A0A3F3I8T6</accession>
<comment type="caution">
    <text evidence="1">The sequence shown here is derived from an EMBL/GenBank/DDBJ whole genome shotgun (WGS) entry which is preliminary data.</text>
</comment>
<dbReference type="PANTHER" id="PTHR36152:SF1">
    <property type="entry name" value="UBIQUITIN-LIKE DOMAIN-CONTAINING PROTEIN"/>
    <property type="match status" value="1"/>
</dbReference>
<dbReference type="Pfam" id="PF05638">
    <property type="entry name" value="T6SS_HCP"/>
    <property type="match status" value="1"/>
</dbReference>
<dbReference type="EMBL" id="MJEL01000054">
    <property type="protein sequence ID" value="OEH95575.1"/>
    <property type="molecule type" value="Genomic_DNA"/>
</dbReference>
<dbReference type="SUPFAM" id="SSF141452">
    <property type="entry name" value="Hcp1-like"/>
    <property type="match status" value="1"/>
</dbReference>
<dbReference type="Gene3D" id="2.30.110.20">
    <property type="entry name" value="Hcp1-like"/>
    <property type="match status" value="1"/>
</dbReference>
<proteinExistence type="predicted"/>
<sequence>MATSLFMKIESIKGLSSDANHEGWIELTSMARSGRNNNRMGDSSNSKLTTRTAQLDPFVVSKESDITSPSLQDACHKSTSLGKVIIQSCFIDGGQLKPFVTYELEDCIVNSYDEQYVSEHSSGMETYTLVYNKLVHTVESMDAKAPGKRVASHDLRSNKSGS</sequence>
<dbReference type="InterPro" id="IPR008514">
    <property type="entry name" value="T6SS_Hcp"/>
</dbReference>
<reference evidence="1" key="1">
    <citation type="submission" date="2016-09" db="EMBL/GenBank/DDBJ databases">
        <title>Whole Genome Sequencing of Salmonella enterica subsp. enterica serovar Nottingham.</title>
        <authorList>
            <person name="Zheng J."/>
            <person name="Wang H."/>
        </authorList>
    </citation>
    <scope>NUCLEOTIDE SEQUENCE [LARGE SCALE GENOMIC DNA]</scope>
    <source>
        <strain evidence="1">CFSAN055411</strain>
    </source>
</reference>
<dbReference type="InterPro" id="IPR053165">
    <property type="entry name" value="HSI-I_assembly_Hcp1"/>
</dbReference>
<dbReference type="PANTHER" id="PTHR36152">
    <property type="entry name" value="CYTOPLASMIC PROTEIN-RELATED"/>
    <property type="match status" value="1"/>
</dbReference>
<dbReference type="InterPro" id="IPR036624">
    <property type="entry name" value="Hcp1-lik_sf"/>
</dbReference>